<name>A0A1V9ZVD9_9STRA</name>
<feature type="repeat" description="HEAT" evidence="1">
    <location>
        <begin position="272"/>
        <end position="310"/>
    </location>
</feature>
<dbReference type="InterPro" id="IPR021133">
    <property type="entry name" value="HEAT_type_2"/>
</dbReference>
<feature type="compositionally biased region" description="Basic and acidic residues" evidence="2">
    <location>
        <begin position="860"/>
        <end position="869"/>
    </location>
</feature>
<keyword evidence="4" id="KW-1185">Reference proteome</keyword>
<organism evidence="3 4">
    <name type="scientific">Thraustotheca clavata</name>
    <dbReference type="NCBI Taxonomy" id="74557"/>
    <lineage>
        <taxon>Eukaryota</taxon>
        <taxon>Sar</taxon>
        <taxon>Stramenopiles</taxon>
        <taxon>Oomycota</taxon>
        <taxon>Saprolegniomycetes</taxon>
        <taxon>Saprolegniales</taxon>
        <taxon>Achlyaceae</taxon>
        <taxon>Thraustotheca</taxon>
    </lineage>
</organism>
<accession>A0A1V9ZVD9</accession>
<dbReference type="PANTHER" id="PTHR21467:SF0">
    <property type="entry name" value="SERINE_THREONINE-PROTEIN PHOSPHATASE 4 REGULATORY SUBUNIT 4"/>
    <property type="match status" value="1"/>
</dbReference>
<protein>
    <submittedName>
        <fullName evidence="3">Uncharacterized protein</fullName>
    </submittedName>
</protein>
<dbReference type="SUPFAM" id="SSF48371">
    <property type="entry name" value="ARM repeat"/>
    <property type="match status" value="1"/>
</dbReference>
<dbReference type="OrthoDB" id="340346at2759"/>
<dbReference type="InterPro" id="IPR016024">
    <property type="entry name" value="ARM-type_fold"/>
</dbReference>
<dbReference type="EMBL" id="JNBS01001302">
    <property type="protein sequence ID" value="OQS01993.1"/>
    <property type="molecule type" value="Genomic_DNA"/>
</dbReference>
<dbReference type="InterPro" id="IPR039918">
    <property type="entry name" value="PPP4R4"/>
</dbReference>
<dbReference type="Proteomes" id="UP000243217">
    <property type="component" value="Unassembled WGS sequence"/>
</dbReference>
<gene>
    <name evidence="3" type="ORF">THRCLA_05589</name>
</gene>
<proteinExistence type="predicted"/>
<evidence type="ECO:0000256" key="1">
    <source>
        <dbReference type="PROSITE-ProRule" id="PRU00103"/>
    </source>
</evidence>
<comment type="caution">
    <text evidence="3">The sequence shown here is derived from an EMBL/GenBank/DDBJ whole genome shotgun (WGS) entry which is preliminary data.</text>
</comment>
<evidence type="ECO:0000313" key="4">
    <source>
        <dbReference type="Proteomes" id="UP000243217"/>
    </source>
</evidence>
<evidence type="ECO:0000313" key="3">
    <source>
        <dbReference type="EMBL" id="OQS01993.1"/>
    </source>
</evidence>
<sequence length="924" mass="103317">MDDFFFEKEAEGCFDADVNPSEIEKLEVPEDMLDIPRADYLLKTGLKQQKISILTTIPIILAANITKENLTLLLEDIKMLWKKNEVENDPDILVEIFSCLMHLASDTVSGRYIEYPLPTLHEEYDDLIKVYNAEKQTATFILSNEQVTKQLLPMALDFVNDIQQKEVAEVASRVIAAIVPRLSGSVKKTQIIRIGIEKGDVSQAAGSRLICCWILGVLTASTLLSEQDIEGLFFQKMMGLCQDTDAEVRTCMCMQLDALARAVSMQKACTELLPELLELLQDEEEQVKIMAFRTLLSLYDYFPGKERETLIMPILLDTINQTPPYLIGPLASAFGRLVFKLFTLGDFTADISNAMLSAYNRLGRSDDADIRLACAYNFPAAVKSFGANQYSAQLDELLQAFTQDKMEIVRITTVLGLHEVAHLLGQQRALRYIKNVSLTSLRDESAVVQGFMISRLPEVMHYFCTSVDEDQKMAYLETVLKHILQHHTIIAAGKWRDQMRVVTALEKIQPFLTSVQLFERLCPLLFEMMNAGAHPVQLEACRILIAVNRENKVASNRVNILVRLRKEYAQGKSYWQRSLYLDACSFALEYYSRHYVRHAFIEPAIDLLEDSIPNVRLKATSLLVKWKPCLDFCSDEKLMTRIKSTLDGTQEVDRDVLFELHKAREIWTIPLQLEVAIDTEDMKRVANEKALSMHTDHDMLSSEAKWSEMLEYTLIVGKDGQVVRRARVKSIDIINKIRQHTKDIPNPRTSSTISASSRQLGKLETTLKPSTKLPTTLTNKVPVAASSAVSLPTCTSGNGVNHSAKNMATNALVRELKSNSSTTTAGTLKQITDPTKAVVRTSMTKSPISTMTGSGSGSTKTKDKKDDSTLAKIPTIPVPTRPIAPAKRIQSPSSTKPSTITTAITPTRSKPVEAAKVAPIAKRT</sequence>
<dbReference type="Pfam" id="PF20168">
    <property type="entry name" value="PDS5"/>
    <property type="match status" value="1"/>
</dbReference>
<evidence type="ECO:0000256" key="2">
    <source>
        <dbReference type="SAM" id="MobiDB-lite"/>
    </source>
</evidence>
<reference evidence="3 4" key="1">
    <citation type="journal article" date="2014" name="Genome Biol. Evol.">
        <title>The secreted proteins of Achlya hypogyna and Thraustotheca clavata identify the ancestral oomycete secretome and reveal gene acquisitions by horizontal gene transfer.</title>
        <authorList>
            <person name="Misner I."/>
            <person name="Blouin N."/>
            <person name="Leonard G."/>
            <person name="Richards T.A."/>
            <person name="Lane C.E."/>
        </authorList>
    </citation>
    <scope>NUCLEOTIDE SEQUENCE [LARGE SCALE GENOMIC DNA]</scope>
    <source>
        <strain evidence="3 4">ATCC 34112</strain>
    </source>
</reference>
<dbReference type="Gene3D" id="1.25.10.10">
    <property type="entry name" value="Leucine-rich Repeat Variant"/>
    <property type="match status" value="1"/>
</dbReference>
<dbReference type="AlphaFoldDB" id="A0A1V9ZVD9"/>
<feature type="compositionally biased region" description="Low complexity" evidence="2">
    <location>
        <begin position="889"/>
        <end position="909"/>
    </location>
</feature>
<dbReference type="STRING" id="74557.A0A1V9ZVD9"/>
<feature type="region of interest" description="Disordered" evidence="2">
    <location>
        <begin position="846"/>
        <end position="924"/>
    </location>
</feature>
<dbReference type="PROSITE" id="PS50077">
    <property type="entry name" value="HEAT_REPEAT"/>
    <property type="match status" value="1"/>
</dbReference>
<dbReference type="PANTHER" id="PTHR21467">
    <property type="entry name" value="PROTEIN PHOSPHATASE 4 REGULATORY SUBUNIT 4 PPP4R4"/>
    <property type="match status" value="1"/>
</dbReference>
<dbReference type="InterPro" id="IPR011989">
    <property type="entry name" value="ARM-like"/>
</dbReference>